<dbReference type="Pfam" id="PF00443">
    <property type="entry name" value="UCH"/>
    <property type="match status" value="1"/>
</dbReference>
<sequence>MMDDPQPPRATSCPYLDTIDRTALDFDFSPHCSVTLESSPHIYACLVCGKFFRGKGRQTPAYTHSVDAGHFVFLHLSNGSYWCLPDNYEIRHEPSLRDISLALHPRFTAEQVAQLDAQRELARDLFGRRYLPGFVGLNNLNKTDYLNCVVQALAHVRPLRDFFLLAGSSASTDNARNDTSLHHDHQDVPSTHNKRKLPHRNAQLPYEEFSPLAKSFSLLLRNMWSPHRFKSNVDPHMLVQAVSVASNKRFHVGKQAEAGEFLAWLLHQLHLGVGGQVGGGKRKKKKKKINDVSNSDNGTGGSVIYDTFMGKVEVTTVVKRRTRRGHDDALKMTTEGGRDGNDSTNNSSMLSKQEKDDEDDRAGSDDEETIQQKQRKREALQSLADEIIYVEDETVTDMEFLQLTLDIPEKPLFKDQDGGLVIPQEPLVNVLRKFDGVSFCDVLAMQQQQQQKIAQEFDKTGSEGGIIVSKKRRYKLKKLPNYLILHLNRFKHNNFTVEKNPTIVMFPVKNFDLSSYVFREDGVSQERVPSAEDVRQMTTKELKHLLTKHGRQDLAQSSIEKEELLQHCLDFISTTLPDLLTDKYDLVANITHDIPAEVGREGTQRNPLEEGSYRCHVQHKATGQWYEVQDLNVTETMPQLIGVSESLLLIFEKKDVGGTV</sequence>
<evidence type="ECO:0000256" key="1">
    <source>
        <dbReference type="ARBA" id="ARBA00022723"/>
    </source>
</evidence>
<evidence type="ECO:0008006" key="10">
    <source>
        <dbReference type="Google" id="ProtNLM"/>
    </source>
</evidence>
<evidence type="ECO:0000259" key="6">
    <source>
        <dbReference type="PROSITE" id="PS50235"/>
    </source>
</evidence>
<dbReference type="SUPFAM" id="SSF54001">
    <property type="entry name" value="Cysteine proteinases"/>
    <property type="match status" value="1"/>
</dbReference>
<dbReference type="InterPro" id="IPR001607">
    <property type="entry name" value="Znf_UBP"/>
</dbReference>
<dbReference type="Gene3D" id="3.90.70.10">
    <property type="entry name" value="Cysteine proteinases"/>
    <property type="match status" value="1"/>
</dbReference>
<dbReference type="SMART" id="SM00290">
    <property type="entry name" value="ZnF_UBP"/>
    <property type="match status" value="1"/>
</dbReference>
<comment type="caution">
    <text evidence="8">The sequence shown here is derived from an EMBL/GenBank/DDBJ whole genome shotgun (WGS) entry which is preliminary data.</text>
</comment>
<dbReference type="EMBL" id="JABMIG020000161">
    <property type="protein sequence ID" value="KAL3788143.1"/>
    <property type="molecule type" value="Genomic_DNA"/>
</dbReference>
<dbReference type="Gene3D" id="3.30.40.10">
    <property type="entry name" value="Zinc/RING finger domain, C3HC4 (zinc finger)"/>
    <property type="match status" value="1"/>
</dbReference>
<feature type="region of interest" description="Disordered" evidence="5">
    <location>
        <begin position="174"/>
        <end position="196"/>
    </location>
</feature>
<dbReference type="AlphaFoldDB" id="A0ABD3PJE8"/>
<evidence type="ECO:0000256" key="5">
    <source>
        <dbReference type="SAM" id="MobiDB-lite"/>
    </source>
</evidence>
<dbReference type="Proteomes" id="UP001516023">
    <property type="component" value="Unassembled WGS sequence"/>
</dbReference>
<dbReference type="Pfam" id="PF02148">
    <property type="entry name" value="zf-UBP"/>
    <property type="match status" value="1"/>
</dbReference>
<dbReference type="PANTHER" id="PTHR21646:SF16">
    <property type="entry name" value="U4_U6.U5 TRI-SNRNP-ASSOCIATED PROTEIN 2"/>
    <property type="match status" value="1"/>
</dbReference>
<proteinExistence type="predicted"/>
<dbReference type="PROSITE" id="PS50235">
    <property type="entry name" value="USP_3"/>
    <property type="match status" value="1"/>
</dbReference>
<organism evidence="8 9">
    <name type="scientific">Cyclotella cryptica</name>
    <dbReference type="NCBI Taxonomy" id="29204"/>
    <lineage>
        <taxon>Eukaryota</taxon>
        <taxon>Sar</taxon>
        <taxon>Stramenopiles</taxon>
        <taxon>Ochrophyta</taxon>
        <taxon>Bacillariophyta</taxon>
        <taxon>Coscinodiscophyceae</taxon>
        <taxon>Thalassiosirophycidae</taxon>
        <taxon>Stephanodiscales</taxon>
        <taxon>Stephanodiscaceae</taxon>
        <taxon>Cyclotella</taxon>
    </lineage>
</organism>
<feature type="region of interest" description="Disordered" evidence="5">
    <location>
        <begin position="275"/>
        <end position="296"/>
    </location>
</feature>
<name>A0ABD3PJE8_9STRA</name>
<feature type="region of interest" description="Disordered" evidence="5">
    <location>
        <begin position="319"/>
        <end position="377"/>
    </location>
</feature>
<accession>A0ABD3PJE8</accession>
<feature type="compositionally biased region" description="Basic and acidic residues" evidence="5">
    <location>
        <begin position="325"/>
        <end position="341"/>
    </location>
</feature>
<dbReference type="PANTHER" id="PTHR21646">
    <property type="entry name" value="UBIQUITIN CARBOXYL-TERMINAL HYDROLASE"/>
    <property type="match status" value="1"/>
</dbReference>
<feature type="compositionally biased region" description="Polar residues" evidence="5">
    <location>
        <begin position="342"/>
        <end position="351"/>
    </location>
</feature>
<reference evidence="8 9" key="1">
    <citation type="journal article" date="2020" name="G3 (Bethesda)">
        <title>Improved Reference Genome for Cyclotella cryptica CCMP332, a Model for Cell Wall Morphogenesis, Salinity Adaptation, and Lipid Production in Diatoms (Bacillariophyta).</title>
        <authorList>
            <person name="Roberts W.R."/>
            <person name="Downey K.M."/>
            <person name="Ruck E.C."/>
            <person name="Traller J.C."/>
            <person name="Alverson A.J."/>
        </authorList>
    </citation>
    <scope>NUCLEOTIDE SEQUENCE [LARGE SCALE GENOMIC DNA]</scope>
    <source>
        <strain evidence="8 9">CCMP332</strain>
    </source>
</reference>
<dbReference type="InterPro" id="IPR050185">
    <property type="entry name" value="Ub_carboxyl-term_hydrolase"/>
</dbReference>
<evidence type="ECO:0000313" key="8">
    <source>
        <dbReference type="EMBL" id="KAL3788143.1"/>
    </source>
</evidence>
<evidence type="ECO:0000313" key="9">
    <source>
        <dbReference type="Proteomes" id="UP001516023"/>
    </source>
</evidence>
<protein>
    <recommendedName>
        <fullName evidence="10">U4/U6.U5 tri-snRNP-associated protein 2</fullName>
    </recommendedName>
</protein>
<evidence type="ECO:0000259" key="7">
    <source>
        <dbReference type="PROSITE" id="PS50271"/>
    </source>
</evidence>
<feature type="domain" description="UBP-type" evidence="7">
    <location>
        <begin position="11"/>
        <end position="110"/>
    </location>
</feature>
<dbReference type="InterPro" id="IPR001394">
    <property type="entry name" value="Peptidase_C19_UCH"/>
</dbReference>
<dbReference type="InterPro" id="IPR013083">
    <property type="entry name" value="Znf_RING/FYVE/PHD"/>
</dbReference>
<keyword evidence="3" id="KW-0862">Zinc</keyword>
<dbReference type="InterPro" id="IPR038765">
    <property type="entry name" value="Papain-like_cys_pep_sf"/>
</dbReference>
<keyword evidence="9" id="KW-1185">Reference proteome</keyword>
<gene>
    <name evidence="8" type="ORF">HJC23_005481</name>
</gene>
<dbReference type="PROSITE" id="PS50271">
    <property type="entry name" value="ZF_UBP"/>
    <property type="match status" value="1"/>
</dbReference>
<feature type="domain" description="USP" evidence="6">
    <location>
        <begin position="135"/>
        <end position="654"/>
    </location>
</feature>
<dbReference type="GO" id="GO:0008270">
    <property type="term" value="F:zinc ion binding"/>
    <property type="evidence" value="ECO:0007669"/>
    <property type="project" value="UniProtKB-KW"/>
</dbReference>
<dbReference type="SUPFAM" id="SSF57850">
    <property type="entry name" value="RING/U-box"/>
    <property type="match status" value="1"/>
</dbReference>
<evidence type="ECO:0000256" key="2">
    <source>
        <dbReference type="ARBA" id="ARBA00022771"/>
    </source>
</evidence>
<feature type="compositionally biased region" description="Acidic residues" evidence="5">
    <location>
        <begin position="356"/>
        <end position="369"/>
    </location>
</feature>
<feature type="compositionally biased region" description="Basic and acidic residues" evidence="5">
    <location>
        <begin position="175"/>
        <end position="187"/>
    </location>
</feature>
<keyword evidence="2 4" id="KW-0863">Zinc-finger</keyword>
<evidence type="ECO:0000256" key="4">
    <source>
        <dbReference type="PROSITE-ProRule" id="PRU00502"/>
    </source>
</evidence>
<evidence type="ECO:0000256" key="3">
    <source>
        <dbReference type="ARBA" id="ARBA00022833"/>
    </source>
</evidence>
<dbReference type="InterPro" id="IPR028889">
    <property type="entry name" value="USP"/>
</dbReference>
<keyword evidence="1" id="KW-0479">Metal-binding</keyword>